<dbReference type="VEuPathDB" id="MicrosporidiaDB:CWI39_0481p0010"/>
<evidence type="ECO:0000313" key="1">
    <source>
        <dbReference type="EMBL" id="TBU06502.1"/>
    </source>
</evidence>
<sequence>MDYKNDQIDIITSNHEVSSINFINVYVVKIHKSNETEEFRLLKSVLNLKFNSYMILANIQNFPISLKDDNRISFNQKGDLYLKVLVEDRFFILLSNFIQFSFYFPIKNLSFEEFFVLIEFLDALDANFDNNFLNIIRNILTSLSTSVDNKLDEKAKSFVAETSKHISYKFYCMIINEIWIFIFPIKNVFINFFLSNFKYIIFYEVEYILKFVDGILSLINSKIENVYFFCITINDKLIDLCNNNVIFLNSTNIYFIIYNIEVRFSLFSKHLCKKESILIQNDLYIDFETGMNSDLQKLFEILKQTMENALNKKSIGFKSSIYRNDLEPIECEITKICEHSWLFDFLISEENLHNVMHFRCKNLYWSISGRICNFKKLDKLKIKLITLDINELIFFDKFSDQISYLKLIYSKIYSNVLNDILSLESLEYLAFSDTKIVMNNNASFSTFNYSINYFEYHGSLFHNFYMIFEFIRMLVNIKTVVLNLTEDFVPLQYEEKFIPIKKIENLIYKNFNAQINHSSAINQFIATNKLSLCFQTKYEFLRDIFCKNNFDTIEYLEVENILSRIYDKNILANLNQLKEICFKKIKLQGLSFCDLFDQTMNYNIFSVALWNIFISDNDIRFLNNLKKLINLKFYDCMFNSHLIECIGKCSFPNLKYLLLRISEDTVIPEYVLYLKEIFPVGILSIE</sequence>
<name>A0A4V2JW43_9MICR</name>
<proteinExistence type="predicted"/>
<dbReference type="Proteomes" id="UP000293045">
    <property type="component" value="Unassembled WGS sequence"/>
</dbReference>
<comment type="caution">
    <text evidence="1">The sequence shown here is derived from an EMBL/GenBank/DDBJ whole genome shotgun (WGS) entry which is preliminary data.</text>
</comment>
<dbReference type="VEuPathDB" id="MicrosporidiaDB:CWI36_0635p0020"/>
<protein>
    <submittedName>
        <fullName evidence="1">Uncharacterized protein</fullName>
    </submittedName>
</protein>
<organism evidence="1 2">
    <name type="scientific">Hamiltosporidium magnivora</name>
    <dbReference type="NCBI Taxonomy" id="148818"/>
    <lineage>
        <taxon>Eukaryota</taxon>
        <taxon>Fungi</taxon>
        <taxon>Fungi incertae sedis</taxon>
        <taxon>Microsporidia</taxon>
        <taxon>Dubosqiidae</taxon>
        <taxon>Hamiltosporidium</taxon>
    </lineage>
</organism>
<dbReference type="AlphaFoldDB" id="A0A4V2JW43"/>
<evidence type="ECO:0000313" key="2">
    <source>
        <dbReference type="Proteomes" id="UP000293045"/>
    </source>
</evidence>
<dbReference type="EMBL" id="PIXR01000481">
    <property type="protein sequence ID" value="TBU06502.1"/>
    <property type="molecule type" value="Genomic_DNA"/>
</dbReference>
<reference evidence="1 2" key="1">
    <citation type="submission" date="2017-12" db="EMBL/GenBank/DDBJ databases">
        <authorList>
            <person name="Pombert J.-F."/>
            <person name="Haag K.L."/>
            <person name="Ebert D."/>
        </authorList>
    </citation>
    <scope>NUCLEOTIDE SEQUENCE [LARGE SCALE GENOMIC DNA]</scope>
    <source>
        <strain evidence="1">IL-BN-2</strain>
    </source>
</reference>
<accession>A0A4V2JW43</accession>
<gene>
    <name evidence="1" type="ORF">CWI39_0481p0010</name>
</gene>